<dbReference type="EnsemblPlants" id="AET6Gv20171000.30">
    <property type="protein sequence ID" value="AET6Gv20171000.30"/>
    <property type="gene ID" value="AET6Gv20171000"/>
</dbReference>
<dbReference type="Gramene" id="AET6Gv20171000.37">
    <property type="protein sequence ID" value="AET6Gv20171000.37"/>
    <property type="gene ID" value="AET6Gv20171000"/>
</dbReference>
<reference evidence="2" key="3">
    <citation type="journal article" date="2017" name="Nature">
        <title>Genome sequence of the progenitor of the wheat D genome Aegilops tauschii.</title>
        <authorList>
            <person name="Luo M.C."/>
            <person name="Gu Y.Q."/>
            <person name="Puiu D."/>
            <person name="Wang H."/>
            <person name="Twardziok S.O."/>
            <person name="Deal K.R."/>
            <person name="Huo N."/>
            <person name="Zhu T."/>
            <person name="Wang L."/>
            <person name="Wang Y."/>
            <person name="McGuire P.E."/>
            <person name="Liu S."/>
            <person name="Long H."/>
            <person name="Ramasamy R.K."/>
            <person name="Rodriguez J.C."/>
            <person name="Van S.L."/>
            <person name="Yuan L."/>
            <person name="Wang Z."/>
            <person name="Xia Z."/>
            <person name="Xiao L."/>
            <person name="Anderson O.D."/>
            <person name="Ouyang S."/>
            <person name="Liang Y."/>
            <person name="Zimin A.V."/>
            <person name="Pertea G."/>
            <person name="Qi P."/>
            <person name="Bennetzen J.L."/>
            <person name="Dai X."/>
            <person name="Dawson M.W."/>
            <person name="Muller H.G."/>
            <person name="Kugler K."/>
            <person name="Rivarola-Duarte L."/>
            <person name="Spannagl M."/>
            <person name="Mayer K.F.X."/>
            <person name="Lu F.H."/>
            <person name="Bevan M.W."/>
            <person name="Leroy P."/>
            <person name="Li P."/>
            <person name="You F.M."/>
            <person name="Sun Q."/>
            <person name="Liu Z."/>
            <person name="Lyons E."/>
            <person name="Wicker T."/>
            <person name="Salzberg S.L."/>
            <person name="Devos K.M."/>
            <person name="Dvorak J."/>
        </authorList>
    </citation>
    <scope>NUCLEOTIDE SEQUENCE [LARGE SCALE GENOMIC DNA]</scope>
    <source>
        <strain evidence="2">cv. AL8/78</strain>
    </source>
</reference>
<organism evidence="2 3">
    <name type="scientific">Aegilops tauschii subsp. strangulata</name>
    <name type="common">Goatgrass</name>
    <dbReference type="NCBI Taxonomy" id="200361"/>
    <lineage>
        <taxon>Eukaryota</taxon>
        <taxon>Viridiplantae</taxon>
        <taxon>Streptophyta</taxon>
        <taxon>Embryophyta</taxon>
        <taxon>Tracheophyta</taxon>
        <taxon>Spermatophyta</taxon>
        <taxon>Magnoliopsida</taxon>
        <taxon>Liliopsida</taxon>
        <taxon>Poales</taxon>
        <taxon>Poaceae</taxon>
        <taxon>BOP clade</taxon>
        <taxon>Pooideae</taxon>
        <taxon>Triticodae</taxon>
        <taxon>Triticeae</taxon>
        <taxon>Triticinae</taxon>
        <taxon>Aegilops</taxon>
    </lineage>
</organism>
<dbReference type="EnsemblPlants" id="AET6Gv20171000.37">
    <property type="protein sequence ID" value="AET6Gv20171000.37"/>
    <property type="gene ID" value="AET6Gv20171000"/>
</dbReference>
<evidence type="ECO:0000313" key="3">
    <source>
        <dbReference type="Proteomes" id="UP000015105"/>
    </source>
</evidence>
<reference evidence="2" key="5">
    <citation type="journal article" date="2021" name="G3 (Bethesda)">
        <title>Aegilops tauschii genome assembly Aet v5.0 features greater sequence contiguity and improved annotation.</title>
        <authorList>
            <person name="Wang L."/>
            <person name="Zhu T."/>
            <person name="Rodriguez J.C."/>
            <person name="Deal K.R."/>
            <person name="Dubcovsky J."/>
            <person name="McGuire P.E."/>
            <person name="Lux T."/>
            <person name="Spannagl M."/>
            <person name="Mayer K.F.X."/>
            <person name="Baldrich P."/>
            <person name="Meyers B.C."/>
            <person name="Huo N."/>
            <person name="Gu Y.Q."/>
            <person name="Zhou H."/>
            <person name="Devos K.M."/>
            <person name="Bennetzen J.L."/>
            <person name="Unver T."/>
            <person name="Budak H."/>
            <person name="Gulick P.J."/>
            <person name="Galiba G."/>
            <person name="Kalapos B."/>
            <person name="Nelson D.R."/>
            <person name="Li P."/>
            <person name="You F.M."/>
            <person name="Luo M.C."/>
            <person name="Dvorak J."/>
        </authorList>
    </citation>
    <scope>NUCLEOTIDE SEQUENCE [LARGE SCALE GENOMIC DNA]</scope>
    <source>
        <strain evidence="2">cv. AL8/78</strain>
    </source>
</reference>
<sequence length="209" mass="21749">MSCCFFQVSTDYLNLPTSAAFSGPQYVQYMHPQMIATHHGPAPYQSYSHLPCSRGNVAPVMSIQQVLSLRNVLDLVCQCRPAADAAVHVRSGVRAAPRRAGEPGRHEAPAVRADSAAAAADVAVPFLPVPAEASSRGRGRGVAERPAPGHAVVRLPAADAGAPCSPGDGAAADGAPLRAVPGRRRRRGQTTAAAQADLVVASERVMCRS</sequence>
<reference evidence="3" key="1">
    <citation type="journal article" date="2014" name="Science">
        <title>Ancient hybridizations among the ancestral genomes of bread wheat.</title>
        <authorList>
            <consortium name="International Wheat Genome Sequencing Consortium,"/>
            <person name="Marcussen T."/>
            <person name="Sandve S.R."/>
            <person name="Heier L."/>
            <person name="Spannagl M."/>
            <person name="Pfeifer M."/>
            <person name="Jakobsen K.S."/>
            <person name="Wulff B.B."/>
            <person name="Steuernagel B."/>
            <person name="Mayer K.F."/>
            <person name="Olsen O.A."/>
        </authorList>
    </citation>
    <scope>NUCLEOTIDE SEQUENCE [LARGE SCALE GENOMIC DNA]</scope>
    <source>
        <strain evidence="3">cv. AL8/78</strain>
    </source>
</reference>
<dbReference type="Gramene" id="AET6Gv20171000.30">
    <property type="protein sequence ID" value="AET6Gv20171000.30"/>
    <property type="gene ID" value="AET6Gv20171000"/>
</dbReference>
<accession>A0A453N170</accession>
<evidence type="ECO:0000313" key="2">
    <source>
        <dbReference type="EnsemblPlants" id="AET6Gv20171000.37"/>
    </source>
</evidence>
<feature type="region of interest" description="Disordered" evidence="1">
    <location>
        <begin position="158"/>
        <end position="193"/>
    </location>
</feature>
<name>A0A453N170_AEGTS</name>
<dbReference type="AlphaFoldDB" id="A0A453N170"/>
<keyword evidence="3" id="KW-1185">Reference proteome</keyword>
<proteinExistence type="predicted"/>
<dbReference type="EnsemblPlants" id="AET6Gv20171000.31">
    <property type="protein sequence ID" value="AET6Gv20171000.31"/>
    <property type="gene ID" value="AET6Gv20171000"/>
</dbReference>
<dbReference type="Proteomes" id="UP000015105">
    <property type="component" value="Chromosome 6D"/>
</dbReference>
<evidence type="ECO:0000256" key="1">
    <source>
        <dbReference type="SAM" id="MobiDB-lite"/>
    </source>
</evidence>
<reference evidence="2" key="4">
    <citation type="submission" date="2019-03" db="UniProtKB">
        <authorList>
            <consortium name="EnsemblPlants"/>
        </authorList>
    </citation>
    <scope>IDENTIFICATION</scope>
</reference>
<protein>
    <submittedName>
        <fullName evidence="2">Uncharacterized protein</fullName>
    </submittedName>
</protein>
<reference evidence="3" key="2">
    <citation type="journal article" date="2017" name="Nat. Plants">
        <title>The Aegilops tauschii genome reveals multiple impacts of transposons.</title>
        <authorList>
            <person name="Zhao G."/>
            <person name="Zou C."/>
            <person name="Li K."/>
            <person name="Wang K."/>
            <person name="Li T."/>
            <person name="Gao L."/>
            <person name="Zhang X."/>
            <person name="Wang H."/>
            <person name="Yang Z."/>
            <person name="Liu X."/>
            <person name="Jiang W."/>
            <person name="Mao L."/>
            <person name="Kong X."/>
            <person name="Jiao Y."/>
            <person name="Jia J."/>
        </authorList>
    </citation>
    <scope>NUCLEOTIDE SEQUENCE [LARGE SCALE GENOMIC DNA]</scope>
    <source>
        <strain evidence="3">cv. AL8/78</strain>
    </source>
</reference>
<feature type="compositionally biased region" description="Low complexity" evidence="1">
    <location>
        <begin position="158"/>
        <end position="180"/>
    </location>
</feature>
<dbReference type="Gramene" id="AET6Gv20171000.31">
    <property type="protein sequence ID" value="AET6Gv20171000.31"/>
    <property type="gene ID" value="AET6Gv20171000"/>
</dbReference>